<dbReference type="EMBL" id="CAJZBQ010000014">
    <property type="protein sequence ID" value="CAG9315538.1"/>
    <property type="molecule type" value="Genomic_DNA"/>
</dbReference>
<feature type="transmembrane region" description="Helical" evidence="1">
    <location>
        <begin position="66"/>
        <end position="87"/>
    </location>
</feature>
<name>A0AAU9IPX9_9CILI</name>
<evidence type="ECO:0000256" key="1">
    <source>
        <dbReference type="SAM" id="Phobius"/>
    </source>
</evidence>
<protein>
    <submittedName>
        <fullName evidence="2">Uncharacterized protein</fullName>
    </submittedName>
</protein>
<sequence length="112" mass="13364">MKARKYFREAYEKGEIVMEDGLIEKRYESIDKPITIFKIMYVVPSLVLSLYLGWKAKKKKGWLEGIYTTVVSLTGFALLLQIIPWVVEHENLTKEIMKKYEKQWMPKPRTYK</sequence>
<evidence type="ECO:0000313" key="2">
    <source>
        <dbReference type="EMBL" id="CAG9315538.1"/>
    </source>
</evidence>
<comment type="caution">
    <text evidence="2">The sequence shown here is derived from an EMBL/GenBank/DDBJ whole genome shotgun (WGS) entry which is preliminary data.</text>
</comment>
<keyword evidence="1" id="KW-0472">Membrane</keyword>
<keyword evidence="1" id="KW-0812">Transmembrane</keyword>
<reference evidence="2" key="1">
    <citation type="submission" date="2021-09" db="EMBL/GenBank/DDBJ databases">
        <authorList>
            <consortium name="AG Swart"/>
            <person name="Singh M."/>
            <person name="Singh A."/>
            <person name="Seah K."/>
            <person name="Emmerich C."/>
        </authorList>
    </citation>
    <scope>NUCLEOTIDE SEQUENCE</scope>
    <source>
        <strain evidence="2">ATCC30299</strain>
    </source>
</reference>
<evidence type="ECO:0000313" key="3">
    <source>
        <dbReference type="Proteomes" id="UP001162131"/>
    </source>
</evidence>
<dbReference type="AlphaFoldDB" id="A0AAU9IPX9"/>
<keyword evidence="3" id="KW-1185">Reference proteome</keyword>
<feature type="transmembrane region" description="Helical" evidence="1">
    <location>
        <begin position="35"/>
        <end position="54"/>
    </location>
</feature>
<organism evidence="2 3">
    <name type="scientific">Blepharisma stoltei</name>
    <dbReference type="NCBI Taxonomy" id="1481888"/>
    <lineage>
        <taxon>Eukaryota</taxon>
        <taxon>Sar</taxon>
        <taxon>Alveolata</taxon>
        <taxon>Ciliophora</taxon>
        <taxon>Postciliodesmatophora</taxon>
        <taxon>Heterotrichea</taxon>
        <taxon>Heterotrichida</taxon>
        <taxon>Blepharismidae</taxon>
        <taxon>Blepharisma</taxon>
    </lineage>
</organism>
<accession>A0AAU9IPX9</accession>
<keyword evidence="1" id="KW-1133">Transmembrane helix</keyword>
<dbReference type="Proteomes" id="UP001162131">
    <property type="component" value="Unassembled WGS sequence"/>
</dbReference>
<gene>
    <name evidence="2" type="ORF">BSTOLATCC_MIC14293</name>
</gene>
<proteinExistence type="predicted"/>